<organism evidence="1 2">
    <name type="scientific">Gongylonema pulchrum</name>
    <dbReference type="NCBI Taxonomy" id="637853"/>
    <lineage>
        <taxon>Eukaryota</taxon>
        <taxon>Metazoa</taxon>
        <taxon>Ecdysozoa</taxon>
        <taxon>Nematoda</taxon>
        <taxon>Chromadorea</taxon>
        <taxon>Rhabditida</taxon>
        <taxon>Spirurina</taxon>
        <taxon>Spiruromorpha</taxon>
        <taxon>Spiruroidea</taxon>
        <taxon>Gongylonematidae</taxon>
        <taxon>Gongylonema</taxon>
    </lineage>
</organism>
<protein>
    <submittedName>
        <fullName evidence="1">Uncharacterized protein</fullName>
    </submittedName>
</protein>
<dbReference type="EMBL" id="UYRT01108933">
    <property type="protein sequence ID" value="VDN45166.1"/>
    <property type="molecule type" value="Genomic_DNA"/>
</dbReference>
<gene>
    <name evidence="1" type="ORF">GPUH_LOCUS26152</name>
</gene>
<dbReference type="AlphaFoldDB" id="A0A3P7RQ19"/>
<name>A0A3P7RQ19_9BILA</name>
<evidence type="ECO:0000313" key="1">
    <source>
        <dbReference type="EMBL" id="VDN45166.1"/>
    </source>
</evidence>
<proteinExistence type="predicted"/>
<reference evidence="1 2" key="1">
    <citation type="submission" date="2018-11" db="EMBL/GenBank/DDBJ databases">
        <authorList>
            <consortium name="Pathogen Informatics"/>
        </authorList>
    </citation>
    <scope>NUCLEOTIDE SEQUENCE [LARGE SCALE GENOMIC DNA]</scope>
</reference>
<evidence type="ECO:0000313" key="2">
    <source>
        <dbReference type="Proteomes" id="UP000271098"/>
    </source>
</evidence>
<dbReference type="Proteomes" id="UP000271098">
    <property type="component" value="Unassembled WGS sequence"/>
</dbReference>
<accession>A0A3P7RQ19</accession>
<keyword evidence="2" id="KW-1185">Reference proteome</keyword>
<sequence>MSESVGSDSQAYEQYTMGPTFTRAVLPPDAKVLMLMKPNVPGEKQRLVKLEPVANPAKPDFRFAFETLRKTAKKTDLRKSAVRTRKRRIIRSQNETSKVRCFPKLVFTLPRHTSK</sequence>